<evidence type="ECO:0000256" key="16">
    <source>
        <dbReference type="RuleBase" id="RU003945"/>
    </source>
</evidence>
<proteinExistence type="inferred from homology"/>
<evidence type="ECO:0000256" key="17">
    <source>
        <dbReference type="SAM" id="MobiDB-lite"/>
    </source>
</evidence>
<feature type="transmembrane region" description="Helical" evidence="18">
    <location>
        <begin position="232"/>
        <end position="256"/>
    </location>
</feature>
<comment type="subunit">
    <text evidence="12">Interacts with the Sec translocase complex via SecD. Specifically interacts with transmembrane segments of nascent integral membrane proteins during membrane integration.</text>
</comment>
<evidence type="ECO:0000256" key="14">
    <source>
        <dbReference type="ARBA" id="ARBA00033245"/>
    </source>
</evidence>
<evidence type="ECO:0000256" key="15">
    <source>
        <dbReference type="ARBA" id="ARBA00033342"/>
    </source>
</evidence>
<dbReference type="InterPro" id="IPR047196">
    <property type="entry name" value="YidC_ALB_C"/>
</dbReference>
<evidence type="ECO:0000256" key="4">
    <source>
        <dbReference type="ARBA" id="ARBA00022448"/>
    </source>
</evidence>
<evidence type="ECO:0000313" key="20">
    <source>
        <dbReference type="EMBL" id="GEL23957.1"/>
    </source>
</evidence>
<evidence type="ECO:0000259" key="19">
    <source>
        <dbReference type="Pfam" id="PF02096"/>
    </source>
</evidence>
<dbReference type="InterPro" id="IPR028055">
    <property type="entry name" value="YidC/Oxa/ALB_C"/>
</dbReference>
<keyword evidence="9 18" id="KW-0472">Membrane</keyword>
<evidence type="ECO:0000256" key="1">
    <source>
        <dbReference type="ARBA" id="ARBA00004651"/>
    </source>
</evidence>
<feature type="compositionally biased region" description="Basic residues" evidence="17">
    <location>
        <begin position="342"/>
        <end position="355"/>
    </location>
</feature>
<evidence type="ECO:0000256" key="5">
    <source>
        <dbReference type="ARBA" id="ARBA00022475"/>
    </source>
</evidence>
<keyword evidence="8 18" id="KW-1133">Transmembrane helix</keyword>
<dbReference type="Proteomes" id="UP000321685">
    <property type="component" value="Unassembled WGS sequence"/>
</dbReference>
<sequence>MLNFLYYPVSAVMWFWHQAFALVLGPSSGFAWALSVVFLVLTLRAIMIKPFLSQVRSGRRMRVIAPQLAEIRRRHAGDKQKMAEETQKLQREHGVSMMGGCLPLLIQMPVFLALLHVLRYFNRPGLTFEQNSAIGNYVFGPDEVRSFLEARLFGAPLSSWVRMPQSLLDSFGAHVDRWEVVVVAVPLMLLAAVATHVTARNSQRQQLATQTVVPEPGTQAAQMAGFMKLTPWIFPLGVIVGGLFFTFPIAILLYWLTNNCWTMVQQHLVHKAMDREDERLAEQRAAAAVVAGDTAPRPGARPATPARKPGAKPVAAGARRAGPAQVSPAARRPAGTSGKAAAGRRKPGARKGGRH</sequence>
<dbReference type="CDD" id="cd20070">
    <property type="entry name" value="5TM_YidC_Alb3"/>
    <property type="match status" value="1"/>
</dbReference>
<dbReference type="Pfam" id="PF02096">
    <property type="entry name" value="60KD_IMP"/>
    <property type="match status" value="1"/>
</dbReference>
<feature type="transmembrane region" description="Helical" evidence="18">
    <location>
        <begin position="30"/>
        <end position="52"/>
    </location>
</feature>
<dbReference type="GO" id="GO:0032977">
    <property type="term" value="F:membrane insertase activity"/>
    <property type="evidence" value="ECO:0007669"/>
    <property type="project" value="InterPro"/>
</dbReference>
<name>A0A511DHH1_9PSEU</name>
<dbReference type="NCBIfam" id="TIGR03592">
    <property type="entry name" value="yidC_oxa1_cterm"/>
    <property type="match status" value="1"/>
</dbReference>
<evidence type="ECO:0000256" key="18">
    <source>
        <dbReference type="SAM" id="Phobius"/>
    </source>
</evidence>
<dbReference type="GO" id="GO:0015031">
    <property type="term" value="P:protein transport"/>
    <property type="evidence" value="ECO:0007669"/>
    <property type="project" value="UniProtKB-KW"/>
</dbReference>
<evidence type="ECO:0000256" key="9">
    <source>
        <dbReference type="ARBA" id="ARBA00023136"/>
    </source>
</evidence>
<feature type="transmembrane region" description="Helical" evidence="18">
    <location>
        <begin position="180"/>
        <end position="199"/>
    </location>
</feature>
<keyword evidence="4" id="KW-0813">Transport</keyword>
<evidence type="ECO:0000256" key="13">
    <source>
        <dbReference type="ARBA" id="ARBA00031538"/>
    </source>
</evidence>
<keyword evidence="7" id="KW-0653">Protein transport</keyword>
<feature type="region of interest" description="Disordered" evidence="17">
    <location>
        <begin position="288"/>
        <end position="355"/>
    </location>
</feature>
<evidence type="ECO:0000256" key="2">
    <source>
        <dbReference type="ARBA" id="ARBA00010527"/>
    </source>
</evidence>
<keyword evidence="10" id="KW-0143">Chaperone</keyword>
<accession>A0A511DHH1</accession>
<keyword evidence="21" id="KW-1185">Reference proteome</keyword>
<evidence type="ECO:0000256" key="8">
    <source>
        <dbReference type="ARBA" id="ARBA00022989"/>
    </source>
</evidence>
<dbReference type="GO" id="GO:0005886">
    <property type="term" value="C:plasma membrane"/>
    <property type="evidence" value="ECO:0007669"/>
    <property type="project" value="UniProtKB-SubCell"/>
</dbReference>
<dbReference type="AlphaFoldDB" id="A0A511DHH1"/>
<dbReference type="InterPro" id="IPR001708">
    <property type="entry name" value="YidC/ALB3/OXA1/COX18"/>
</dbReference>
<comment type="subcellular location">
    <subcellularLocation>
        <location evidence="1">Cell membrane</location>
        <topology evidence="1">Multi-pass membrane protein</topology>
    </subcellularLocation>
    <subcellularLocation>
        <location evidence="16">Membrane</location>
        <topology evidence="16">Multi-pass membrane protein</topology>
    </subcellularLocation>
</comment>
<comment type="function">
    <text evidence="11">Required for the insertion and/or proper folding and/or complex formation of integral membrane proteins into the membrane. Involved in integration of membrane proteins that insert both dependently and independently of the Sec translocase complex, as well as at least some lipoproteins. Aids folding of multispanning membrane proteins.</text>
</comment>
<evidence type="ECO:0000256" key="10">
    <source>
        <dbReference type="ARBA" id="ARBA00023186"/>
    </source>
</evidence>
<dbReference type="NCBIfam" id="NF002899">
    <property type="entry name" value="PRK03449.1"/>
    <property type="match status" value="1"/>
</dbReference>
<evidence type="ECO:0000313" key="21">
    <source>
        <dbReference type="Proteomes" id="UP000321685"/>
    </source>
</evidence>
<evidence type="ECO:0000256" key="11">
    <source>
        <dbReference type="ARBA" id="ARBA00025034"/>
    </source>
</evidence>
<evidence type="ECO:0000256" key="12">
    <source>
        <dbReference type="ARBA" id="ARBA00026028"/>
    </source>
</evidence>
<dbReference type="PANTHER" id="PTHR12428:SF65">
    <property type="entry name" value="CYTOCHROME C OXIDASE ASSEMBLY PROTEIN COX18, MITOCHONDRIAL"/>
    <property type="match status" value="1"/>
</dbReference>
<comment type="caution">
    <text evidence="20">The sequence shown here is derived from an EMBL/GenBank/DDBJ whole genome shotgun (WGS) entry which is preliminary data.</text>
</comment>
<keyword evidence="6 16" id="KW-0812">Transmembrane</keyword>
<keyword evidence="5" id="KW-1003">Cell membrane</keyword>
<organism evidence="20 21">
    <name type="scientific">Pseudonocardia sulfidoxydans NBRC 16205</name>
    <dbReference type="NCBI Taxonomy" id="1223511"/>
    <lineage>
        <taxon>Bacteria</taxon>
        <taxon>Bacillati</taxon>
        <taxon>Actinomycetota</taxon>
        <taxon>Actinomycetes</taxon>
        <taxon>Pseudonocardiales</taxon>
        <taxon>Pseudonocardiaceae</taxon>
        <taxon>Pseudonocardia</taxon>
    </lineage>
</organism>
<protein>
    <recommendedName>
        <fullName evidence="3">Membrane protein insertase YidC</fullName>
    </recommendedName>
    <alternativeName>
        <fullName evidence="15">Foldase YidC</fullName>
    </alternativeName>
    <alternativeName>
        <fullName evidence="14">Membrane integrase YidC</fullName>
    </alternativeName>
    <alternativeName>
        <fullName evidence="13">Membrane protein YidC</fullName>
    </alternativeName>
</protein>
<feature type="domain" description="Membrane insertase YidC/Oxa/ALB C-terminal" evidence="19">
    <location>
        <begin position="32"/>
        <end position="271"/>
    </location>
</feature>
<gene>
    <name evidence="20" type="ORF">PSU4_29110</name>
</gene>
<dbReference type="OrthoDB" id="9780552at2"/>
<evidence type="ECO:0000256" key="3">
    <source>
        <dbReference type="ARBA" id="ARBA00015325"/>
    </source>
</evidence>
<dbReference type="PANTHER" id="PTHR12428">
    <property type="entry name" value="OXA1"/>
    <property type="match status" value="1"/>
</dbReference>
<feature type="compositionally biased region" description="Low complexity" evidence="17">
    <location>
        <begin position="288"/>
        <end position="324"/>
    </location>
</feature>
<evidence type="ECO:0000256" key="7">
    <source>
        <dbReference type="ARBA" id="ARBA00022927"/>
    </source>
</evidence>
<reference evidence="20 21" key="1">
    <citation type="submission" date="2019-07" db="EMBL/GenBank/DDBJ databases">
        <title>Whole genome shotgun sequence of Pseudonocardia sulfidoxydans NBRC 16205.</title>
        <authorList>
            <person name="Hosoyama A."/>
            <person name="Uohara A."/>
            <person name="Ohji S."/>
            <person name="Ichikawa N."/>
        </authorList>
    </citation>
    <scope>NUCLEOTIDE SEQUENCE [LARGE SCALE GENOMIC DNA]</scope>
    <source>
        <strain evidence="20 21">NBRC 16205</strain>
    </source>
</reference>
<dbReference type="RefSeq" id="WP_147108028.1">
    <property type="nucleotide sequence ID" value="NZ_BJVJ01000026.1"/>
</dbReference>
<dbReference type="GO" id="GO:0051205">
    <property type="term" value="P:protein insertion into membrane"/>
    <property type="evidence" value="ECO:0007669"/>
    <property type="project" value="TreeGrafter"/>
</dbReference>
<dbReference type="EMBL" id="BJVJ01000026">
    <property type="protein sequence ID" value="GEL23957.1"/>
    <property type="molecule type" value="Genomic_DNA"/>
</dbReference>
<evidence type="ECO:0000256" key="6">
    <source>
        <dbReference type="ARBA" id="ARBA00022692"/>
    </source>
</evidence>
<comment type="similarity">
    <text evidence="2">Belongs to the OXA1/ALB3/YidC family. Type 1 subfamily.</text>
</comment>